<protein>
    <submittedName>
        <fullName evidence="2">Baseplate J/gp47 family protein</fullName>
    </submittedName>
</protein>
<dbReference type="EMBL" id="CP098755">
    <property type="protein sequence ID" value="USG65153.1"/>
    <property type="molecule type" value="Genomic_DNA"/>
</dbReference>
<dbReference type="Pfam" id="PF04865">
    <property type="entry name" value="Baseplate_J"/>
    <property type="match status" value="1"/>
</dbReference>
<organism evidence="2 3">
    <name type="scientific">Brevibacillus ruminantium</name>
    <dbReference type="NCBI Taxonomy" id="2950604"/>
    <lineage>
        <taxon>Bacteria</taxon>
        <taxon>Bacillati</taxon>
        <taxon>Bacillota</taxon>
        <taxon>Bacilli</taxon>
        <taxon>Bacillales</taxon>
        <taxon>Paenibacillaceae</taxon>
        <taxon>Brevibacillus</taxon>
    </lineage>
</organism>
<accession>A0ABY4WG99</accession>
<proteinExistence type="predicted"/>
<gene>
    <name evidence="2" type="ORF">NDK47_24020</name>
</gene>
<dbReference type="Proteomes" id="UP001056500">
    <property type="component" value="Chromosome"/>
</dbReference>
<keyword evidence="3" id="KW-1185">Reference proteome</keyword>
<reference evidence="2" key="1">
    <citation type="submission" date="2022-06" db="EMBL/GenBank/DDBJ databases">
        <title>Genome sequencing of Brevibacillus sp. BB3-R1.</title>
        <authorList>
            <person name="Heo J."/>
            <person name="Lee D."/>
            <person name="Won M."/>
            <person name="Han B.-H."/>
            <person name="Hong S.-B."/>
            <person name="Kwon S.-W."/>
        </authorList>
    </citation>
    <scope>NUCLEOTIDE SEQUENCE</scope>
    <source>
        <strain evidence="2">BB3-R1</strain>
    </source>
</reference>
<evidence type="ECO:0000313" key="3">
    <source>
        <dbReference type="Proteomes" id="UP001056500"/>
    </source>
</evidence>
<name>A0ABY4WG99_9BACL</name>
<sequence length="393" mass="41872">MAYFAPYIDETGYHMPSYNDIRDELISKAKQIFGQDIYLGNDSQDYQFISAFASMLYDSYLTCQAVYNSRGPATAIGTGLDVVVGVNGIKRLQDTYSKAPVWLTGTPGTLIQNGIVSDKAGNNWSLPASVTIGVDGTYETTATCQVPGPIQAEAGTITGIVTPTLGWTSVTNHEPALAGRNTEQDPQLRARQAISTANPSRTVLEGIKGAIAAVSGVTRHEVYENDTGEVNELGHPPHSITAVVEGGDDQEIAETIAKHKTPGCYTNGTTTRDVTDIYGEPTPIRFFRPAYVDISAVVQVKRLSGFTTQTADDIASYVADYINSLAFGNTSLVISSLWGAALQANRVLTSPSFSIVGLTAARQGEKQSTADIPLAFDEAARGSKENVTVNVVG</sequence>
<evidence type="ECO:0000313" key="2">
    <source>
        <dbReference type="EMBL" id="USG65153.1"/>
    </source>
</evidence>
<evidence type="ECO:0000259" key="1">
    <source>
        <dbReference type="Pfam" id="PF04865"/>
    </source>
</evidence>
<feature type="domain" description="Baseplate protein J-like barrel" evidence="1">
    <location>
        <begin position="103"/>
        <end position="179"/>
    </location>
</feature>
<dbReference type="RefSeq" id="WP_251872257.1">
    <property type="nucleotide sequence ID" value="NZ_CP098755.1"/>
</dbReference>
<dbReference type="InterPro" id="IPR006949">
    <property type="entry name" value="Barrel_Baseplate_J-like"/>
</dbReference>